<comment type="caution">
    <text evidence="2">The sequence shown here is derived from an EMBL/GenBank/DDBJ whole genome shotgun (WGS) entry which is preliminary data.</text>
</comment>
<feature type="transmembrane region" description="Helical" evidence="1">
    <location>
        <begin position="29"/>
        <end position="46"/>
    </location>
</feature>
<dbReference type="EMBL" id="BGPR01000035">
    <property type="protein sequence ID" value="GBL84038.1"/>
    <property type="molecule type" value="Genomic_DNA"/>
</dbReference>
<evidence type="ECO:0000256" key="1">
    <source>
        <dbReference type="SAM" id="Phobius"/>
    </source>
</evidence>
<feature type="transmembrane region" description="Helical" evidence="1">
    <location>
        <begin position="5"/>
        <end position="23"/>
    </location>
</feature>
<keyword evidence="3" id="KW-1185">Reference proteome</keyword>
<accession>A0A4Y2AWD3</accession>
<evidence type="ECO:0000313" key="2">
    <source>
        <dbReference type="EMBL" id="GBL84038.1"/>
    </source>
</evidence>
<reference evidence="2 3" key="1">
    <citation type="journal article" date="2019" name="Sci. Rep.">
        <title>Orb-weaving spider Araneus ventricosus genome elucidates the spidroin gene catalogue.</title>
        <authorList>
            <person name="Kono N."/>
            <person name="Nakamura H."/>
            <person name="Ohtoshi R."/>
            <person name="Moran D.A.P."/>
            <person name="Shinohara A."/>
            <person name="Yoshida Y."/>
            <person name="Fujiwara M."/>
            <person name="Mori M."/>
            <person name="Tomita M."/>
            <person name="Arakawa K."/>
        </authorList>
    </citation>
    <scope>NUCLEOTIDE SEQUENCE [LARGE SCALE GENOMIC DNA]</scope>
</reference>
<gene>
    <name evidence="2" type="ORF">AVEN_100898_1</name>
</gene>
<keyword evidence="1" id="KW-1133">Transmembrane helix</keyword>
<name>A0A4Y2AWD3_ARAVE</name>
<protein>
    <recommendedName>
        <fullName evidence="4">Transmembrane protein</fullName>
    </recommendedName>
</protein>
<proteinExistence type="predicted"/>
<dbReference type="Proteomes" id="UP000499080">
    <property type="component" value="Unassembled WGS sequence"/>
</dbReference>
<dbReference type="AlphaFoldDB" id="A0A4Y2AWD3"/>
<sequence>MDKTSLFFGGVLVAPVMWMWIEIFVFHEAAYLISLGVYLFILIFLADEIMETKSKDNQTTQMDKTVQIKNNRMTEKCVQTEDFLIMAIKNEENEEIAEIECNVSPVPKIDKIVQTEIYVIKEESTTTIKSETTCTTRTLPKIENFGIESTKSLCKGTKISVKKIKFLVPKDPNLFAEYEMSKNDKVAETYLKYIKDKHEEKKLPFFQRKMRKFMKRFKKN</sequence>
<keyword evidence="1" id="KW-0472">Membrane</keyword>
<evidence type="ECO:0008006" key="4">
    <source>
        <dbReference type="Google" id="ProtNLM"/>
    </source>
</evidence>
<keyword evidence="1" id="KW-0812">Transmembrane</keyword>
<evidence type="ECO:0000313" key="3">
    <source>
        <dbReference type="Proteomes" id="UP000499080"/>
    </source>
</evidence>
<organism evidence="2 3">
    <name type="scientific">Araneus ventricosus</name>
    <name type="common">Orbweaver spider</name>
    <name type="synonym">Epeira ventricosa</name>
    <dbReference type="NCBI Taxonomy" id="182803"/>
    <lineage>
        <taxon>Eukaryota</taxon>
        <taxon>Metazoa</taxon>
        <taxon>Ecdysozoa</taxon>
        <taxon>Arthropoda</taxon>
        <taxon>Chelicerata</taxon>
        <taxon>Arachnida</taxon>
        <taxon>Araneae</taxon>
        <taxon>Araneomorphae</taxon>
        <taxon>Entelegynae</taxon>
        <taxon>Araneoidea</taxon>
        <taxon>Araneidae</taxon>
        <taxon>Araneus</taxon>
    </lineage>
</organism>